<evidence type="ECO:0000256" key="1">
    <source>
        <dbReference type="ARBA" id="ARBA00023015"/>
    </source>
</evidence>
<sequence length="207" mass="22660">MAHDPPQMQTSDPAVMRALAHPLRIEIMEAMDELGEATASEIAERLDQSVANASFHLRLLASAGFIERAEPRGREKPWRSKHRGRNLRPDPDDPSSIAESSELGALVVQREAARMAAFLRAAPAHLRSGEWIPAVTVSTATFWATAEEMAEVAQELATLLDRFEDRRDPANRPEGAVKGRLFSTLNPDLDELIQGADDSEPSDDGAS</sequence>
<feature type="domain" description="HTH arsR-type" evidence="5">
    <location>
        <begin position="14"/>
        <end position="93"/>
    </location>
</feature>
<dbReference type="PANTHER" id="PTHR33154:SF15">
    <property type="entry name" value="REGULATORY PROTEIN ARSR"/>
    <property type="match status" value="1"/>
</dbReference>
<dbReference type="GO" id="GO:0003700">
    <property type="term" value="F:DNA-binding transcription factor activity"/>
    <property type="evidence" value="ECO:0007669"/>
    <property type="project" value="InterPro"/>
</dbReference>
<feature type="region of interest" description="Disordered" evidence="4">
    <location>
        <begin position="71"/>
        <end position="98"/>
    </location>
</feature>
<dbReference type="Gene3D" id="1.10.10.10">
    <property type="entry name" value="Winged helix-like DNA-binding domain superfamily/Winged helix DNA-binding domain"/>
    <property type="match status" value="1"/>
</dbReference>
<dbReference type="Pfam" id="PF12840">
    <property type="entry name" value="HTH_20"/>
    <property type="match status" value="1"/>
</dbReference>
<dbReference type="InterPro" id="IPR051081">
    <property type="entry name" value="HTH_MetalResp_TranReg"/>
</dbReference>
<protein>
    <submittedName>
        <fullName evidence="6">DNA-binding transcriptional ArsR family regulator</fullName>
    </submittedName>
</protein>
<reference evidence="6 7" key="1">
    <citation type="submission" date="2020-08" db="EMBL/GenBank/DDBJ databases">
        <title>Sequencing the genomes of 1000 actinobacteria strains.</title>
        <authorList>
            <person name="Klenk H.-P."/>
        </authorList>
    </citation>
    <scope>NUCLEOTIDE SEQUENCE [LARGE SCALE GENOMIC DNA]</scope>
    <source>
        <strain evidence="6 7">DSM 28238</strain>
    </source>
</reference>
<evidence type="ECO:0000256" key="2">
    <source>
        <dbReference type="ARBA" id="ARBA00023125"/>
    </source>
</evidence>
<dbReference type="AlphaFoldDB" id="A0A7W5Y161"/>
<keyword evidence="7" id="KW-1185">Reference proteome</keyword>
<gene>
    <name evidence="6" type="ORF">FHX47_001475</name>
</gene>
<keyword evidence="3" id="KW-0804">Transcription</keyword>
<dbReference type="InterPro" id="IPR036388">
    <property type="entry name" value="WH-like_DNA-bd_sf"/>
</dbReference>
<keyword evidence="2 6" id="KW-0238">DNA-binding</keyword>
<dbReference type="InterPro" id="IPR011991">
    <property type="entry name" value="ArsR-like_HTH"/>
</dbReference>
<feature type="region of interest" description="Disordered" evidence="4">
    <location>
        <begin position="188"/>
        <end position="207"/>
    </location>
</feature>
<dbReference type="SMART" id="SM00418">
    <property type="entry name" value="HTH_ARSR"/>
    <property type="match status" value="1"/>
</dbReference>
<dbReference type="InterPro" id="IPR001845">
    <property type="entry name" value="HTH_ArsR_DNA-bd_dom"/>
</dbReference>
<comment type="caution">
    <text evidence="6">The sequence shown here is derived from an EMBL/GenBank/DDBJ whole genome shotgun (WGS) entry which is preliminary data.</text>
</comment>
<organism evidence="6 7">
    <name type="scientific">Garicola koreensis</name>
    <dbReference type="NCBI Taxonomy" id="1262554"/>
    <lineage>
        <taxon>Bacteria</taxon>
        <taxon>Bacillati</taxon>
        <taxon>Actinomycetota</taxon>
        <taxon>Actinomycetes</taxon>
        <taxon>Micrococcales</taxon>
        <taxon>Micrococcaceae</taxon>
        <taxon>Garicola</taxon>
    </lineage>
</organism>
<dbReference type="PANTHER" id="PTHR33154">
    <property type="entry name" value="TRANSCRIPTIONAL REGULATOR, ARSR FAMILY"/>
    <property type="match status" value="1"/>
</dbReference>
<evidence type="ECO:0000313" key="6">
    <source>
        <dbReference type="EMBL" id="MBB3667853.1"/>
    </source>
</evidence>
<accession>A0A7W5Y161</accession>
<dbReference type="InterPro" id="IPR036390">
    <property type="entry name" value="WH_DNA-bd_sf"/>
</dbReference>
<evidence type="ECO:0000259" key="5">
    <source>
        <dbReference type="SMART" id="SM00418"/>
    </source>
</evidence>
<dbReference type="CDD" id="cd00090">
    <property type="entry name" value="HTH_ARSR"/>
    <property type="match status" value="1"/>
</dbReference>
<evidence type="ECO:0000256" key="4">
    <source>
        <dbReference type="SAM" id="MobiDB-lite"/>
    </source>
</evidence>
<feature type="compositionally biased region" description="Acidic residues" evidence="4">
    <location>
        <begin position="197"/>
        <end position="207"/>
    </location>
</feature>
<keyword evidence="1" id="KW-0805">Transcription regulation</keyword>
<dbReference type="EMBL" id="JACIBT010000004">
    <property type="protein sequence ID" value="MBB3667853.1"/>
    <property type="molecule type" value="Genomic_DNA"/>
</dbReference>
<dbReference type="RefSeq" id="WP_183358269.1">
    <property type="nucleotide sequence ID" value="NZ_BAABKR010000016.1"/>
</dbReference>
<dbReference type="GO" id="GO:0003677">
    <property type="term" value="F:DNA binding"/>
    <property type="evidence" value="ECO:0007669"/>
    <property type="project" value="UniProtKB-KW"/>
</dbReference>
<dbReference type="SUPFAM" id="SSF46785">
    <property type="entry name" value="Winged helix' DNA-binding domain"/>
    <property type="match status" value="1"/>
</dbReference>
<evidence type="ECO:0000313" key="7">
    <source>
        <dbReference type="Proteomes" id="UP000547528"/>
    </source>
</evidence>
<evidence type="ECO:0000256" key="3">
    <source>
        <dbReference type="ARBA" id="ARBA00023163"/>
    </source>
</evidence>
<proteinExistence type="predicted"/>
<dbReference type="Proteomes" id="UP000547528">
    <property type="component" value="Unassembled WGS sequence"/>
</dbReference>
<name>A0A7W5Y161_9MICC</name>